<feature type="domain" description="C2H2-type" evidence="8">
    <location>
        <begin position="62"/>
        <end position="83"/>
    </location>
</feature>
<evidence type="ECO:0000259" key="8">
    <source>
        <dbReference type="PROSITE" id="PS50157"/>
    </source>
</evidence>
<dbReference type="Gene3D" id="3.30.160.60">
    <property type="entry name" value="Classic Zinc Finger"/>
    <property type="match status" value="2"/>
</dbReference>
<accession>A0AAD5EIF1</accession>
<evidence type="ECO:0000313" key="10">
    <source>
        <dbReference type="Proteomes" id="UP001206595"/>
    </source>
</evidence>
<dbReference type="GO" id="GO:0000978">
    <property type="term" value="F:RNA polymerase II cis-regulatory region sequence-specific DNA binding"/>
    <property type="evidence" value="ECO:0007669"/>
    <property type="project" value="TreeGrafter"/>
</dbReference>
<reference evidence="9" key="2">
    <citation type="journal article" date="2022" name="Proc. Natl. Acad. Sci. U.S.A.">
        <title>Diploid-dominant life cycles characterize the early evolution of Fungi.</title>
        <authorList>
            <person name="Amses K.R."/>
            <person name="Simmons D.R."/>
            <person name="Longcore J.E."/>
            <person name="Mondo S.J."/>
            <person name="Seto K."/>
            <person name="Jeronimo G.H."/>
            <person name="Bonds A.E."/>
            <person name="Quandt C.A."/>
            <person name="Davis W.J."/>
            <person name="Chang Y."/>
            <person name="Federici B.A."/>
            <person name="Kuo A."/>
            <person name="LaButti K."/>
            <person name="Pangilinan J."/>
            <person name="Andreopoulos W."/>
            <person name="Tritt A."/>
            <person name="Riley R."/>
            <person name="Hundley H."/>
            <person name="Johnson J."/>
            <person name="Lipzen A."/>
            <person name="Barry K."/>
            <person name="Lang B.F."/>
            <person name="Cuomo C.A."/>
            <person name="Buchler N.E."/>
            <person name="Grigoriev I.V."/>
            <person name="Spatafora J.W."/>
            <person name="Stajich J.E."/>
            <person name="James T.Y."/>
        </authorList>
    </citation>
    <scope>NUCLEOTIDE SEQUENCE</scope>
    <source>
        <strain evidence="9">AG</strain>
    </source>
</reference>
<dbReference type="GO" id="GO:0005634">
    <property type="term" value="C:nucleus"/>
    <property type="evidence" value="ECO:0007669"/>
    <property type="project" value="UniProtKB-SubCell"/>
</dbReference>
<reference evidence="9" key="1">
    <citation type="submission" date="2021-06" db="EMBL/GenBank/DDBJ databases">
        <authorList>
            <consortium name="DOE Joint Genome Institute"/>
            <person name="Mondo S.J."/>
            <person name="Amses K.R."/>
            <person name="Simmons D.R."/>
            <person name="Longcore J.E."/>
            <person name="Seto K."/>
            <person name="Alves G.H."/>
            <person name="Bonds A.E."/>
            <person name="Quandt C.A."/>
            <person name="Davis W.J."/>
            <person name="Chang Y."/>
            <person name="Letcher P.M."/>
            <person name="Powell M.J."/>
            <person name="Kuo A."/>
            <person name="Labutti K."/>
            <person name="Pangilinan J."/>
            <person name="Andreopoulos W."/>
            <person name="Tritt A."/>
            <person name="Riley R."/>
            <person name="Hundley H."/>
            <person name="Johnson J."/>
            <person name="Lipzen A."/>
            <person name="Barry K."/>
            <person name="Berbee M.L."/>
            <person name="Buchler N.E."/>
            <person name="Grigoriev I.V."/>
            <person name="Spatafora J.W."/>
            <person name="Stajich J.E."/>
            <person name="James T.Y."/>
        </authorList>
    </citation>
    <scope>NUCLEOTIDE SEQUENCE</scope>
    <source>
        <strain evidence="9">AG</strain>
    </source>
</reference>
<dbReference type="PROSITE" id="PS50157">
    <property type="entry name" value="ZINC_FINGER_C2H2_2"/>
    <property type="match status" value="2"/>
</dbReference>
<dbReference type="SUPFAM" id="SSF57667">
    <property type="entry name" value="beta-beta-alpha zinc fingers"/>
    <property type="match status" value="1"/>
</dbReference>
<dbReference type="RefSeq" id="XP_051448823.1">
    <property type="nucleotide sequence ID" value="XM_051585495.1"/>
</dbReference>
<protein>
    <recommendedName>
        <fullName evidence="8">C2H2-type domain-containing protein</fullName>
    </recommendedName>
</protein>
<keyword evidence="5" id="KW-0862">Zinc</keyword>
<evidence type="ECO:0000256" key="1">
    <source>
        <dbReference type="ARBA" id="ARBA00004123"/>
    </source>
</evidence>
<feature type="domain" description="C2H2-type" evidence="8">
    <location>
        <begin position="31"/>
        <end position="61"/>
    </location>
</feature>
<dbReference type="InterPro" id="IPR050329">
    <property type="entry name" value="GLI_C2H2-zinc-finger"/>
</dbReference>
<dbReference type="SMART" id="SM00355">
    <property type="entry name" value="ZnF_C2H2"/>
    <property type="match status" value="3"/>
</dbReference>
<evidence type="ECO:0000313" key="9">
    <source>
        <dbReference type="EMBL" id="KAI8583819.1"/>
    </source>
</evidence>
<evidence type="ECO:0000256" key="3">
    <source>
        <dbReference type="ARBA" id="ARBA00022737"/>
    </source>
</evidence>
<evidence type="ECO:0000256" key="5">
    <source>
        <dbReference type="ARBA" id="ARBA00022833"/>
    </source>
</evidence>
<evidence type="ECO:0000256" key="7">
    <source>
        <dbReference type="PROSITE-ProRule" id="PRU00042"/>
    </source>
</evidence>
<dbReference type="FunFam" id="3.30.160.60:FF:000065">
    <property type="entry name" value="B-cell CLL/lymphoma 6, member B"/>
    <property type="match status" value="1"/>
</dbReference>
<comment type="caution">
    <text evidence="9">The sequence shown here is derived from an EMBL/GenBank/DDBJ whole genome shotgun (WGS) entry which is preliminary data.</text>
</comment>
<dbReference type="GO" id="GO:0045944">
    <property type="term" value="P:positive regulation of transcription by RNA polymerase II"/>
    <property type="evidence" value="ECO:0007669"/>
    <property type="project" value="UniProtKB-ARBA"/>
</dbReference>
<sequence>MTSLKMPCHFSRRFNLQTHMRVHDPNRLKLFCCDVEGCGKNFDRRHDLTRHEATVHRGERAYHCDYCEKPFSRKDALVRHLTVKGCPNQMGAM</sequence>
<dbReference type="EMBL" id="MU620894">
    <property type="protein sequence ID" value="KAI8583819.1"/>
    <property type="molecule type" value="Genomic_DNA"/>
</dbReference>
<evidence type="ECO:0000256" key="6">
    <source>
        <dbReference type="ARBA" id="ARBA00023242"/>
    </source>
</evidence>
<dbReference type="PANTHER" id="PTHR19818:SF139">
    <property type="entry name" value="PAIR-RULE PROTEIN ODD-PAIRED"/>
    <property type="match status" value="1"/>
</dbReference>
<keyword evidence="4 7" id="KW-0863">Zinc-finger</keyword>
<dbReference type="Proteomes" id="UP001206595">
    <property type="component" value="Unassembled WGS sequence"/>
</dbReference>
<keyword evidence="6" id="KW-0539">Nucleus</keyword>
<name>A0AAD5EIF1_UMBRA</name>
<dbReference type="GO" id="GO:0000981">
    <property type="term" value="F:DNA-binding transcription factor activity, RNA polymerase II-specific"/>
    <property type="evidence" value="ECO:0007669"/>
    <property type="project" value="TreeGrafter"/>
</dbReference>
<dbReference type="InterPro" id="IPR013087">
    <property type="entry name" value="Znf_C2H2_type"/>
</dbReference>
<gene>
    <name evidence="9" type="ORF">K450DRAFT_220125</name>
</gene>
<dbReference type="PANTHER" id="PTHR19818">
    <property type="entry name" value="ZINC FINGER PROTEIN ZIC AND GLI"/>
    <property type="match status" value="1"/>
</dbReference>
<dbReference type="GeneID" id="75910843"/>
<dbReference type="Pfam" id="PF00096">
    <property type="entry name" value="zf-C2H2"/>
    <property type="match status" value="2"/>
</dbReference>
<organism evidence="9 10">
    <name type="scientific">Umbelopsis ramanniana AG</name>
    <dbReference type="NCBI Taxonomy" id="1314678"/>
    <lineage>
        <taxon>Eukaryota</taxon>
        <taxon>Fungi</taxon>
        <taxon>Fungi incertae sedis</taxon>
        <taxon>Mucoromycota</taxon>
        <taxon>Mucoromycotina</taxon>
        <taxon>Umbelopsidomycetes</taxon>
        <taxon>Umbelopsidales</taxon>
        <taxon>Umbelopsidaceae</taxon>
        <taxon>Umbelopsis</taxon>
    </lineage>
</organism>
<dbReference type="PROSITE" id="PS00028">
    <property type="entry name" value="ZINC_FINGER_C2H2_1"/>
    <property type="match status" value="1"/>
</dbReference>
<proteinExistence type="predicted"/>
<keyword evidence="10" id="KW-1185">Reference proteome</keyword>
<keyword evidence="2" id="KW-0479">Metal-binding</keyword>
<evidence type="ECO:0000256" key="4">
    <source>
        <dbReference type="ARBA" id="ARBA00022771"/>
    </source>
</evidence>
<dbReference type="FunFam" id="3.30.160.60:FF:001102">
    <property type="entry name" value="Transcription factor IIIA"/>
    <property type="match status" value="1"/>
</dbReference>
<dbReference type="GO" id="GO:0008270">
    <property type="term" value="F:zinc ion binding"/>
    <property type="evidence" value="ECO:0007669"/>
    <property type="project" value="UniProtKB-KW"/>
</dbReference>
<evidence type="ECO:0000256" key="2">
    <source>
        <dbReference type="ARBA" id="ARBA00022723"/>
    </source>
</evidence>
<dbReference type="AlphaFoldDB" id="A0AAD5EIF1"/>
<comment type="subcellular location">
    <subcellularLocation>
        <location evidence="1">Nucleus</location>
    </subcellularLocation>
</comment>
<keyword evidence="3" id="KW-0677">Repeat</keyword>
<dbReference type="InterPro" id="IPR036236">
    <property type="entry name" value="Znf_C2H2_sf"/>
</dbReference>